<dbReference type="InterPro" id="IPR011990">
    <property type="entry name" value="TPR-like_helical_dom_sf"/>
</dbReference>
<organism evidence="3 4">
    <name type="scientific">Sphaerobolus stellatus (strain SS14)</name>
    <dbReference type="NCBI Taxonomy" id="990650"/>
    <lineage>
        <taxon>Eukaryota</taxon>
        <taxon>Fungi</taxon>
        <taxon>Dikarya</taxon>
        <taxon>Basidiomycota</taxon>
        <taxon>Agaricomycotina</taxon>
        <taxon>Agaricomycetes</taxon>
        <taxon>Phallomycetidae</taxon>
        <taxon>Geastrales</taxon>
        <taxon>Sphaerobolaceae</taxon>
        <taxon>Sphaerobolus</taxon>
    </lineage>
</organism>
<evidence type="ECO:0000313" key="4">
    <source>
        <dbReference type="Proteomes" id="UP000054279"/>
    </source>
</evidence>
<dbReference type="Pfam" id="PF04190">
    <property type="entry name" value="GET4"/>
    <property type="match status" value="1"/>
</dbReference>
<dbReference type="HOGENOM" id="CLU_1310595_0_0_1"/>
<dbReference type="EMBL" id="KN837502">
    <property type="protein sequence ID" value="KIJ24319.1"/>
    <property type="molecule type" value="Genomic_DNA"/>
</dbReference>
<dbReference type="Proteomes" id="UP000054279">
    <property type="component" value="Unassembled WGS sequence"/>
</dbReference>
<reference evidence="3 4" key="1">
    <citation type="submission" date="2014-06" db="EMBL/GenBank/DDBJ databases">
        <title>Evolutionary Origins and Diversification of the Mycorrhizal Mutualists.</title>
        <authorList>
            <consortium name="DOE Joint Genome Institute"/>
            <consortium name="Mycorrhizal Genomics Consortium"/>
            <person name="Kohler A."/>
            <person name="Kuo A."/>
            <person name="Nagy L.G."/>
            <person name="Floudas D."/>
            <person name="Copeland A."/>
            <person name="Barry K.W."/>
            <person name="Cichocki N."/>
            <person name="Veneault-Fourrey C."/>
            <person name="LaButti K."/>
            <person name="Lindquist E.A."/>
            <person name="Lipzen A."/>
            <person name="Lundell T."/>
            <person name="Morin E."/>
            <person name="Murat C."/>
            <person name="Riley R."/>
            <person name="Ohm R."/>
            <person name="Sun H."/>
            <person name="Tunlid A."/>
            <person name="Henrissat B."/>
            <person name="Grigoriev I.V."/>
            <person name="Hibbett D.S."/>
            <person name="Martin F."/>
        </authorList>
    </citation>
    <scope>NUCLEOTIDE SEQUENCE [LARGE SCALE GENOMIC DNA]</scope>
    <source>
        <strain evidence="3 4">SS14</strain>
    </source>
</reference>
<dbReference type="GO" id="GO:0045048">
    <property type="term" value="P:protein insertion into ER membrane"/>
    <property type="evidence" value="ECO:0007669"/>
    <property type="project" value="InterPro"/>
</dbReference>
<name>A0A0C9TQY9_SPHS4</name>
<feature type="non-terminal residue" evidence="3">
    <location>
        <position position="1"/>
    </location>
</feature>
<feature type="region of interest" description="Disordered" evidence="2">
    <location>
        <begin position="162"/>
        <end position="184"/>
    </location>
</feature>
<proteinExistence type="inferred from homology"/>
<dbReference type="OrthoDB" id="10252405at2759"/>
<evidence type="ECO:0000313" key="3">
    <source>
        <dbReference type="EMBL" id="KIJ24319.1"/>
    </source>
</evidence>
<accession>A0A0C9TQY9</accession>
<dbReference type="PANTHER" id="PTHR12875">
    <property type="entry name" value="GOLGI TO ER TRAFFIC PROTEIN 4 HOMOLOG"/>
    <property type="match status" value="1"/>
</dbReference>
<evidence type="ECO:0000256" key="1">
    <source>
        <dbReference type="ARBA" id="ARBA00005351"/>
    </source>
</evidence>
<sequence>LAQLLLDWLNGGSDIGVFAARGVIPYLLEGNILAARTFISHFLSQLILSRPAILAEKTPVTVGDTSDEVYITTDQVLNFLQLAIRTCQRAHGDKNKTIREAWVRLCGSYQSKGGLMTAPPMRKACLKFILYYLHQIGQLYFGMPPPRGQTGNPLQDMMSSLFGGPGAGPAAPRTLTPASGMNLD</sequence>
<comment type="similarity">
    <text evidence="1">Belongs to the GET4 family.</text>
</comment>
<keyword evidence="4" id="KW-1185">Reference proteome</keyword>
<dbReference type="PANTHER" id="PTHR12875:SF0">
    <property type="entry name" value="GOLGI TO ER TRAFFIC PROTEIN 4 HOMOLOG"/>
    <property type="match status" value="1"/>
</dbReference>
<evidence type="ECO:0000256" key="2">
    <source>
        <dbReference type="SAM" id="MobiDB-lite"/>
    </source>
</evidence>
<dbReference type="InterPro" id="IPR007317">
    <property type="entry name" value="GET4"/>
</dbReference>
<dbReference type="AlphaFoldDB" id="A0A0C9TQY9"/>
<protein>
    <submittedName>
        <fullName evidence="3">Uncharacterized protein</fullName>
    </submittedName>
</protein>
<gene>
    <name evidence="3" type="ORF">M422DRAFT_194819</name>
</gene>
<dbReference type="Gene3D" id="1.25.40.10">
    <property type="entry name" value="Tetratricopeptide repeat domain"/>
    <property type="match status" value="1"/>
</dbReference>
<dbReference type="GO" id="GO:0005829">
    <property type="term" value="C:cytosol"/>
    <property type="evidence" value="ECO:0007669"/>
    <property type="project" value="TreeGrafter"/>
</dbReference>